<dbReference type="PROSITE" id="PS50297">
    <property type="entry name" value="ANK_REP_REGION"/>
    <property type="match status" value="5"/>
</dbReference>
<evidence type="ECO:0000256" key="2">
    <source>
        <dbReference type="ARBA" id="ARBA00004613"/>
    </source>
</evidence>
<keyword evidence="9" id="KW-0638">Presynaptic neurotoxin</keyword>
<evidence type="ECO:0000256" key="8">
    <source>
        <dbReference type="ARBA" id="ARBA00022737"/>
    </source>
</evidence>
<feature type="compositionally biased region" description="Basic residues" evidence="13">
    <location>
        <begin position="348"/>
        <end position="361"/>
    </location>
</feature>
<feature type="repeat" description="ANK" evidence="12">
    <location>
        <begin position="188"/>
        <end position="220"/>
    </location>
</feature>
<dbReference type="SUPFAM" id="SSF48403">
    <property type="entry name" value="Ankyrin repeat"/>
    <property type="match status" value="1"/>
</dbReference>
<feature type="repeat" description="ANK" evidence="12">
    <location>
        <begin position="254"/>
        <end position="286"/>
    </location>
</feature>
<dbReference type="InterPro" id="IPR002110">
    <property type="entry name" value="Ankyrin_rpt"/>
</dbReference>
<keyword evidence="7" id="KW-0528">Neurotoxin</keyword>
<feature type="compositionally biased region" description="Basic and acidic residues" evidence="13">
    <location>
        <begin position="734"/>
        <end position="753"/>
    </location>
</feature>
<evidence type="ECO:0000256" key="10">
    <source>
        <dbReference type="ARBA" id="ARBA00023043"/>
    </source>
</evidence>
<dbReference type="PANTHER" id="PTHR24171">
    <property type="entry name" value="ANKYRIN REPEAT DOMAIN-CONTAINING PROTEIN 39-RELATED"/>
    <property type="match status" value="1"/>
</dbReference>
<keyword evidence="11" id="KW-0472">Membrane</keyword>
<keyword evidence="3" id="KW-0268">Exocytosis</keyword>
<feature type="repeat" description="ANK" evidence="12">
    <location>
        <begin position="88"/>
        <end position="120"/>
    </location>
</feature>
<dbReference type="Proteomes" id="UP000499080">
    <property type="component" value="Unassembled WGS sequence"/>
</dbReference>
<keyword evidence="8" id="KW-0677">Repeat</keyword>
<dbReference type="InterPro" id="IPR036770">
    <property type="entry name" value="Ankyrin_rpt-contain_sf"/>
</dbReference>
<dbReference type="AlphaFoldDB" id="A0A4Y2GJS1"/>
<evidence type="ECO:0000256" key="7">
    <source>
        <dbReference type="ARBA" id="ARBA00022699"/>
    </source>
</evidence>
<feature type="region of interest" description="Disordered" evidence="13">
    <location>
        <begin position="317"/>
        <end position="370"/>
    </location>
</feature>
<dbReference type="EMBL" id="BGPR01001403">
    <property type="protein sequence ID" value="GBM53036.1"/>
    <property type="molecule type" value="Genomic_DNA"/>
</dbReference>
<feature type="region of interest" description="Disordered" evidence="13">
    <location>
        <begin position="712"/>
        <end position="799"/>
    </location>
</feature>
<dbReference type="OrthoDB" id="424503at2759"/>
<dbReference type="PRINTS" id="PR01415">
    <property type="entry name" value="ANKYRIN"/>
</dbReference>
<evidence type="ECO:0000256" key="3">
    <source>
        <dbReference type="ARBA" id="ARBA00022483"/>
    </source>
</evidence>
<dbReference type="PANTHER" id="PTHR24171:SF8">
    <property type="entry name" value="BRCA1-ASSOCIATED RING DOMAIN PROTEIN 1"/>
    <property type="match status" value="1"/>
</dbReference>
<keyword evidence="5" id="KW-1052">Target cell membrane</keyword>
<dbReference type="Pfam" id="PF12796">
    <property type="entry name" value="Ank_2"/>
    <property type="match status" value="2"/>
</dbReference>
<dbReference type="Pfam" id="PF00023">
    <property type="entry name" value="Ank"/>
    <property type="match status" value="1"/>
</dbReference>
<name>A0A4Y2GJS1_ARAVE</name>
<dbReference type="SMART" id="SM00248">
    <property type="entry name" value="ANK"/>
    <property type="match status" value="6"/>
</dbReference>
<comment type="subcellular location">
    <subcellularLocation>
        <location evidence="2">Secreted</location>
    </subcellularLocation>
    <subcellularLocation>
        <location evidence="1">Target cell membrane</location>
    </subcellularLocation>
</comment>
<keyword evidence="15" id="KW-1185">Reference proteome</keyword>
<dbReference type="GO" id="GO:0085020">
    <property type="term" value="P:protein K6-linked ubiquitination"/>
    <property type="evidence" value="ECO:0007669"/>
    <property type="project" value="TreeGrafter"/>
</dbReference>
<evidence type="ECO:0000256" key="5">
    <source>
        <dbReference type="ARBA" id="ARBA00022537"/>
    </source>
</evidence>
<accession>A0A4Y2GJS1</accession>
<dbReference type="GO" id="GO:0004842">
    <property type="term" value="F:ubiquitin-protein transferase activity"/>
    <property type="evidence" value="ECO:0007669"/>
    <property type="project" value="TreeGrafter"/>
</dbReference>
<sequence length="799" mass="89439">MFVSAFELAAATRKVVPTPLLLPFHPPFRKFYEEYIVWCWQLVSYVEEWNRGDMSSPVEQLRQAAATGNLDQVRALLKAGVKADPDLEGRTALHLASANGHAAVVKALIEGGAKINALDAAGYSPLHQAATEGHEEVVKLLLKNGCHVDTQDELHGNTALHEAAWKGFSRTVDILCKNRANFYIKNNGGFTPLHLACQNGHNQCCRNLLLAACKPDVRNSYGDTPLHTAARYGHAGVLRILLSAFCNVNEKNKNGDTALHVAVAMGRSKLTRILLEAGCDQQIRNHQGEMARDIAERKEFTELAKLLDNPPVTLIHVEQQTKKHSKSSSKKREKDSHTSQESGEKEKKDKHKKSKKHHHKVHFSDKEKKGNVSPYGCHMYPDMNYFPTLKLKSLPQEPLKSGEQYYADLAGNIKKGPRGLGYMCYCAPFFNHVEKKLDANKKELFDHIDSRNEDLKAKINHLEQRTHDQLFSLNQKMKESLALERSECAERIDRRLFRERRELEQQQETNLRKLHSEMKCMLGKSPTANRRNGHCETPLENGTMNYHIHNGNQPLLRSKSEDLLSETNSNHNSVSLMSSTVTGVSRFTNNSNYQRTYLNPAQCGTKPKVNKISNISSKMRCLGYPELKCESRSEGDLTSCHTEKNEYDVRSPPDGNVNYSTKSPYGAAVDDRQLKSSAQDRWNANNVGGGVLWKNTQYNKFSSALPENKSAFLPDASKSPSSYVTARPTYCTNHNHDPNRLHITDSSQNDHKSPIRTPANGLQSTLRDGVSLSSNQNGNSSERSPVLPAGLENDGSSFV</sequence>
<proteinExistence type="predicted"/>
<reference evidence="14 15" key="1">
    <citation type="journal article" date="2019" name="Sci. Rep.">
        <title>Orb-weaving spider Araneus ventricosus genome elucidates the spidroin gene catalogue.</title>
        <authorList>
            <person name="Kono N."/>
            <person name="Nakamura H."/>
            <person name="Ohtoshi R."/>
            <person name="Moran D.A.P."/>
            <person name="Shinohara A."/>
            <person name="Yoshida Y."/>
            <person name="Fujiwara M."/>
            <person name="Mori M."/>
            <person name="Tomita M."/>
            <person name="Arakawa K."/>
        </authorList>
    </citation>
    <scope>NUCLEOTIDE SEQUENCE [LARGE SCALE GENOMIC DNA]</scope>
</reference>
<gene>
    <name evidence="14" type="primary">ANKRD6</name>
    <name evidence="14" type="ORF">AVEN_22411_1</name>
</gene>
<evidence type="ECO:0000256" key="6">
    <source>
        <dbReference type="ARBA" id="ARBA00022656"/>
    </source>
</evidence>
<organism evidence="14 15">
    <name type="scientific">Araneus ventricosus</name>
    <name type="common">Orbweaver spider</name>
    <name type="synonym">Epeira ventricosa</name>
    <dbReference type="NCBI Taxonomy" id="182803"/>
    <lineage>
        <taxon>Eukaryota</taxon>
        <taxon>Metazoa</taxon>
        <taxon>Ecdysozoa</taxon>
        <taxon>Arthropoda</taxon>
        <taxon>Chelicerata</taxon>
        <taxon>Arachnida</taxon>
        <taxon>Araneae</taxon>
        <taxon>Araneomorphae</taxon>
        <taxon>Entelegynae</taxon>
        <taxon>Araneoidea</taxon>
        <taxon>Araneidae</taxon>
        <taxon>Araneus</taxon>
    </lineage>
</organism>
<evidence type="ECO:0000256" key="12">
    <source>
        <dbReference type="PROSITE-ProRule" id="PRU00023"/>
    </source>
</evidence>
<evidence type="ECO:0000256" key="4">
    <source>
        <dbReference type="ARBA" id="ARBA00022525"/>
    </source>
</evidence>
<dbReference type="Gene3D" id="1.25.40.20">
    <property type="entry name" value="Ankyrin repeat-containing domain"/>
    <property type="match status" value="1"/>
</dbReference>
<protein>
    <submittedName>
        <fullName evidence="14">Ankyrin repeat domain-containing protein 6</fullName>
    </submittedName>
</protein>
<dbReference type="GO" id="GO:0090729">
    <property type="term" value="F:toxin activity"/>
    <property type="evidence" value="ECO:0007669"/>
    <property type="project" value="UniProtKB-KW"/>
</dbReference>
<evidence type="ECO:0000256" key="13">
    <source>
        <dbReference type="SAM" id="MobiDB-lite"/>
    </source>
</evidence>
<dbReference type="PROSITE" id="PS50088">
    <property type="entry name" value="ANK_REPEAT"/>
    <property type="match status" value="6"/>
</dbReference>
<feature type="compositionally biased region" description="Basic and acidic residues" evidence="13">
    <location>
        <begin position="330"/>
        <end position="347"/>
    </location>
</feature>
<feature type="compositionally biased region" description="Polar residues" evidence="13">
    <location>
        <begin position="760"/>
        <end position="783"/>
    </location>
</feature>
<evidence type="ECO:0000256" key="9">
    <source>
        <dbReference type="ARBA" id="ARBA00023028"/>
    </source>
</evidence>
<evidence type="ECO:0000313" key="15">
    <source>
        <dbReference type="Proteomes" id="UP000499080"/>
    </source>
</evidence>
<dbReference type="GO" id="GO:0044231">
    <property type="term" value="C:host cell presynaptic membrane"/>
    <property type="evidence" value="ECO:0007669"/>
    <property type="project" value="UniProtKB-KW"/>
</dbReference>
<evidence type="ECO:0000313" key="14">
    <source>
        <dbReference type="EMBL" id="GBM53036.1"/>
    </source>
</evidence>
<evidence type="ECO:0000256" key="11">
    <source>
        <dbReference type="ARBA" id="ARBA00023298"/>
    </source>
</evidence>
<dbReference type="GO" id="GO:0031436">
    <property type="term" value="C:BRCA1-BARD1 complex"/>
    <property type="evidence" value="ECO:0007669"/>
    <property type="project" value="TreeGrafter"/>
</dbReference>
<feature type="repeat" description="ANK" evidence="12">
    <location>
        <begin position="155"/>
        <end position="187"/>
    </location>
</feature>
<evidence type="ECO:0000256" key="1">
    <source>
        <dbReference type="ARBA" id="ARBA00004175"/>
    </source>
</evidence>
<feature type="repeat" description="ANK" evidence="12">
    <location>
        <begin position="121"/>
        <end position="153"/>
    </location>
</feature>
<comment type="caution">
    <text evidence="14">The sequence shown here is derived from an EMBL/GenBank/DDBJ whole genome shotgun (WGS) entry which is preliminary data.</text>
</comment>
<dbReference type="GO" id="GO:0005576">
    <property type="term" value="C:extracellular region"/>
    <property type="evidence" value="ECO:0007669"/>
    <property type="project" value="UniProtKB-SubCell"/>
</dbReference>
<feature type="repeat" description="ANK" evidence="12">
    <location>
        <begin position="221"/>
        <end position="253"/>
    </location>
</feature>
<dbReference type="GO" id="GO:0006887">
    <property type="term" value="P:exocytosis"/>
    <property type="evidence" value="ECO:0007669"/>
    <property type="project" value="UniProtKB-KW"/>
</dbReference>
<keyword evidence="10 12" id="KW-0040">ANK repeat</keyword>
<keyword evidence="6" id="KW-0800">Toxin</keyword>
<dbReference type="GO" id="GO:0070531">
    <property type="term" value="C:BRCA1-A complex"/>
    <property type="evidence" value="ECO:0007669"/>
    <property type="project" value="TreeGrafter"/>
</dbReference>
<keyword evidence="11" id="KW-1053">Target membrane</keyword>
<keyword evidence="4" id="KW-0964">Secreted</keyword>
<dbReference type="GO" id="GO:0044218">
    <property type="term" value="C:other organism cell membrane"/>
    <property type="evidence" value="ECO:0007669"/>
    <property type="project" value="UniProtKB-KW"/>
</dbReference>